<dbReference type="AlphaFoldDB" id="A0A7R9QJ01"/>
<organism evidence="20">
    <name type="scientific">Oppiella nova</name>
    <dbReference type="NCBI Taxonomy" id="334625"/>
    <lineage>
        <taxon>Eukaryota</taxon>
        <taxon>Metazoa</taxon>
        <taxon>Ecdysozoa</taxon>
        <taxon>Arthropoda</taxon>
        <taxon>Chelicerata</taxon>
        <taxon>Arachnida</taxon>
        <taxon>Acari</taxon>
        <taxon>Acariformes</taxon>
        <taxon>Sarcoptiformes</taxon>
        <taxon>Oribatida</taxon>
        <taxon>Brachypylina</taxon>
        <taxon>Oppioidea</taxon>
        <taxon>Oppiidae</taxon>
        <taxon>Oppiella</taxon>
    </lineage>
</organism>
<dbReference type="PANTHER" id="PTHR43721:SF11">
    <property type="entry name" value="SELENOCYSTEINE-SPECIFIC ELONGATION FACTOR"/>
    <property type="match status" value="1"/>
</dbReference>
<dbReference type="PRINTS" id="PR00315">
    <property type="entry name" value="ELONGATNFCT"/>
</dbReference>
<dbReference type="GO" id="GO:0001514">
    <property type="term" value="P:selenocysteine incorporation"/>
    <property type="evidence" value="ECO:0007669"/>
    <property type="project" value="UniProtKB-ARBA"/>
</dbReference>
<dbReference type="GO" id="GO:0005525">
    <property type="term" value="F:GTP binding"/>
    <property type="evidence" value="ECO:0007669"/>
    <property type="project" value="UniProtKB-KW"/>
</dbReference>
<dbReference type="Pfam" id="PF21131">
    <property type="entry name" value="eEFSec_4th"/>
    <property type="match status" value="1"/>
</dbReference>
<dbReference type="GO" id="GO:0003746">
    <property type="term" value="F:translation elongation factor activity"/>
    <property type="evidence" value="ECO:0007669"/>
    <property type="project" value="TreeGrafter"/>
</dbReference>
<evidence type="ECO:0000256" key="12">
    <source>
        <dbReference type="ARBA" id="ARBA00023134"/>
    </source>
</evidence>
<evidence type="ECO:0000256" key="3">
    <source>
        <dbReference type="ARBA" id="ARBA00004123"/>
    </source>
</evidence>
<dbReference type="GO" id="GO:0005737">
    <property type="term" value="C:cytoplasm"/>
    <property type="evidence" value="ECO:0007669"/>
    <property type="project" value="UniProtKB-SubCell"/>
</dbReference>
<keyword evidence="7" id="KW-0963">Cytoplasm</keyword>
<dbReference type="GO" id="GO:0003924">
    <property type="term" value="F:GTPase activity"/>
    <property type="evidence" value="ECO:0007669"/>
    <property type="project" value="InterPro"/>
</dbReference>
<dbReference type="InterPro" id="IPR027417">
    <property type="entry name" value="P-loop_NTPase"/>
</dbReference>
<dbReference type="Gene3D" id="3.40.50.300">
    <property type="entry name" value="P-loop containing nucleotide triphosphate hydrolases"/>
    <property type="match status" value="2"/>
</dbReference>
<evidence type="ECO:0000256" key="14">
    <source>
        <dbReference type="ARBA" id="ARBA00049117"/>
    </source>
</evidence>
<accession>A0A7R9QJ01</accession>
<dbReference type="InterPro" id="IPR009000">
    <property type="entry name" value="Transl_B-barrel_sf"/>
</dbReference>
<dbReference type="FunFam" id="3.40.50.300:FF:000900">
    <property type="entry name" value="Eukaryotic elongation factor, selenocysteine-tRNA-specific"/>
    <property type="match status" value="1"/>
</dbReference>
<evidence type="ECO:0000256" key="4">
    <source>
        <dbReference type="ARBA" id="ARBA00004496"/>
    </source>
</evidence>
<dbReference type="PROSITE" id="PS51722">
    <property type="entry name" value="G_TR_2"/>
    <property type="match status" value="1"/>
</dbReference>
<evidence type="ECO:0000256" key="13">
    <source>
        <dbReference type="ARBA" id="ARBA00023242"/>
    </source>
</evidence>
<feature type="region of interest" description="Disordered" evidence="18">
    <location>
        <begin position="1036"/>
        <end position="1058"/>
    </location>
</feature>
<evidence type="ECO:0000259" key="19">
    <source>
        <dbReference type="PROSITE" id="PS51722"/>
    </source>
</evidence>
<dbReference type="InterPro" id="IPR004161">
    <property type="entry name" value="EFTu-like_2"/>
</dbReference>
<dbReference type="SUPFAM" id="SSF52540">
    <property type="entry name" value="P-loop containing nucleoside triphosphate hydrolases"/>
    <property type="match status" value="2"/>
</dbReference>
<evidence type="ECO:0000256" key="15">
    <source>
        <dbReference type="ARBA" id="ARBA00054716"/>
    </source>
</evidence>
<evidence type="ECO:0000256" key="1">
    <source>
        <dbReference type="ARBA" id="ARBA00001936"/>
    </source>
</evidence>
<keyword evidence="8" id="KW-0597">Phosphoprotein</keyword>
<evidence type="ECO:0000256" key="10">
    <source>
        <dbReference type="ARBA" id="ARBA00022801"/>
    </source>
</evidence>
<reference evidence="20" key="1">
    <citation type="submission" date="2020-11" db="EMBL/GenBank/DDBJ databases">
        <authorList>
            <person name="Tran Van P."/>
        </authorList>
    </citation>
    <scope>NUCLEOTIDE SEQUENCE</scope>
</reference>
<evidence type="ECO:0000256" key="8">
    <source>
        <dbReference type="ARBA" id="ARBA00022553"/>
    </source>
</evidence>
<comment type="catalytic activity">
    <reaction evidence="14">
        <text>GTP + H2O = GDP + phosphate + H(+)</text>
        <dbReference type="Rhea" id="RHEA:19669"/>
        <dbReference type="ChEBI" id="CHEBI:15377"/>
        <dbReference type="ChEBI" id="CHEBI:15378"/>
        <dbReference type="ChEBI" id="CHEBI:37565"/>
        <dbReference type="ChEBI" id="CHEBI:43474"/>
        <dbReference type="ChEBI" id="CHEBI:58189"/>
    </reaction>
    <physiologicalReaction direction="left-to-right" evidence="14">
        <dbReference type="Rhea" id="RHEA:19670"/>
    </physiologicalReaction>
</comment>
<evidence type="ECO:0000256" key="7">
    <source>
        <dbReference type="ARBA" id="ARBA00022490"/>
    </source>
</evidence>
<keyword evidence="6" id="KW-0488">Methylation</keyword>
<protein>
    <recommendedName>
        <fullName evidence="5">Selenocysteine-specific elongation factor</fullName>
    </recommendedName>
    <alternativeName>
        <fullName evidence="17">Elongation factor sec</fullName>
    </alternativeName>
    <alternativeName>
        <fullName evidence="16">Eukaryotic elongation factor, selenocysteine-tRNA-specific</fullName>
    </alternativeName>
</protein>
<dbReference type="Pfam" id="PF21208">
    <property type="entry name" value="euk_SelB_III"/>
    <property type="match status" value="2"/>
</dbReference>
<evidence type="ECO:0000256" key="6">
    <source>
        <dbReference type="ARBA" id="ARBA00022481"/>
    </source>
</evidence>
<dbReference type="CDD" id="cd01889">
    <property type="entry name" value="SelB_euk"/>
    <property type="match status" value="1"/>
</dbReference>
<dbReference type="Gene3D" id="2.40.30.10">
    <property type="entry name" value="Translation factors"/>
    <property type="match status" value="4"/>
</dbReference>
<dbReference type="Proteomes" id="UP000728032">
    <property type="component" value="Unassembled WGS sequence"/>
</dbReference>
<dbReference type="Pfam" id="PF03144">
    <property type="entry name" value="GTP_EFTU_D2"/>
    <property type="match status" value="2"/>
</dbReference>
<dbReference type="EMBL" id="CAJPVJ010002788">
    <property type="protein sequence ID" value="CAG2166789.1"/>
    <property type="molecule type" value="Genomic_DNA"/>
</dbReference>
<sequence length="1082" mass="119751">MATKVVNINIGLLGHIDSGKTSLAKALSTTESTSCYDKNPQSRERGITIDLGFSSLSMSCPRRLLREMEGSTGQELAQPSDWCLQMTFVDSPGHSSLIKTIIGGAQIIDLMVLVVDVMKGIQTQTAECLVIGEITCDQMVVVLNKVDLIDENKRETTVEKMSKKIAKTLEKTKFKSSPIVAVAAHPSDGSDGSATSDVKPIGIQQLLDTICDQISYPKRSPNGELILSVDHCFLIRGSGTVMTGTIIQGSIAVNDNIEIPSVKAIKKVKSIQMFHQKIERAIQGDRVGVCVTQFDPKLLERGVVCSPGFMSGVYAVITTVNTIAYYKGKYATKAKFHISVLHETVIAKSTFFKTTKPSNWIQGFDFDSQYSYEDELPGNCDPKQYYVLLEFERPVILNTGALYIASKLDTDIHANVCRLAFYGNVLKTFCDKNYAENDLQNLKVDTIRAIIKKELKLPVIEIADPKATLDGGDVLFTGREIFVGLSQRTNESGARAVAAAFPEYPVTPIRIPNKLLHLKSCLSMAGSDILCVSSSQEAQEILRRIVREATHRYHTLTVPENTAANTLYINGTLVHRSEFPNCCELFENKIDFNKIGIKIWELSKPVSHLTSLSILVRKARQIHTIIIDLMVLVVDVMKGIQTQTAECLVIGEITCDQMVVVLNKVDLIDENKRETTVEKMSKKIAKTLEKTKFKSSPIVAVAAHPSDGSDGSATSDVKPIGIQQLLDTICDQISYPKRSPNGELILSVDHCFLIRGSGTVMTGTIIQGSIAVNDNIEIPSVKAIKKVKSIQMFHQKIERAIQGDRVGVCVTQFDPKLLERGVVCSPGFMSGVYAVITTVNTIAYYKGKYATKAKFHISVLHETVIAKSTFFKTTKPSNWIQGFDFDSQYSYEDELPGNCDPKQYYVLLEFERPVILNTGALYIASKLDTDIHANVCRLAFYGNVLKTFCDKNYAENDLQNLKVFKMKSKEGIVERVSNEYEVIVKHLLKKETNVQKFVGLKVVLSPSGEEGVIEGGFGQSGKVKIRIPNGIQDKSLLTTTKSKRTAGETSDNNKTNANNTQIKALLHFKRYIYDSHKKMIQN</sequence>
<evidence type="ECO:0000256" key="11">
    <source>
        <dbReference type="ARBA" id="ARBA00022917"/>
    </source>
</evidence>
<comment type="function">
    <text evidence="15">Translation factor required for the incorporation of the rare amino acid selenocysteine encoded by UGA codons. Replaces the eRF1-eRF3-GTP ternary complex for the insertion of selenocysteine directed by the UGA codon. Insertion of selenocysteine at UGA codons is mediated by SECISBP2 and EEFSEC: SECISBP2 (1) specifically binds the SECIS sequence once the 80S ribosome encounters an in-frame UGA codon and (2) contacts the RPS27A/eS31 of the 40S ribosome before ribosome stalling. (3) GTP-bound EEFSEC then delivers selenocysteinyl-tRNA(Sec) to the 80S ribosome and adopts a preaccommodated state conformation. (4) After GTP hydrolysis, EEFSEC dissociates from the assembly, selenocysteinyl-tRNA(Sec) accommodates, and peptide bond synthesis and selenoprotein elongation occur.</text>
</comment>
<dbReference type="Pfam" id="PF00009">
    <property type="entry name" value="GTP_EFTU"/>
    <property type="match status" value="2"/>
</dbReference>
<keyword evidence="9" id="KW-0547">Nucleotide-binding</keyword>
<dbReference type="CDD" id="cd04094">
    <property type="entry name" value="eSelB_III"/>
    <property type="match status" value="2"/>
</dbReference>
<comment type="cofactor">
    <cofactor evidence="2">
        <name>Mg(2+)</name>
        <dbReference type="ChEBI" id="CHEBI:18420"/>
    </cofactor>
</comment>
<evidence type="ECO:0000256" key="2">
    <source>
        <dbReference type="ARBA" id="ARBA00001946"/>
    </source>
</evidence>
<name>A0A7R9QJ01_9ACAR</name>
<dbReference type="SUPFAM" id="SSF55909">
    <property type="entry name" value="Pentein"/>
    <property type="match status" value="1"/>
</dbReference>
<keyword evidence="10" id="KW-0378">Hydrolase</keyword>
<dbReference type="Gene3D" id="3.75.10.10">
    <property type="entry name" value="L-arginine/glycine Amidinotransferase, Chain A"/>
    <property type="match status" value="1"/>
</dbReference>
<dbReference type="FunFam" id="2.40.30.10:FF:000052">
    <property type="entry name" value="Selenocysteine-specific elongation factor EF-Sec"/>
    <property type="match status" value="2"/>
</dbReference>
<dbReference type="EMBL" id="OC917613">
    <property type="protein sequence ID" value="CAD7647551.1"/>
    <property type="molecule type" value="Genomic_DNA"/>
</dbReference>
<evidence type="ECO:0000313" key="21">
    <source>
        <dbReference type="Proteomes" id="UP000728032"/>
    </source>
</evidence>
<keyword evidence="13" id="KW-0539">Nucleus</keyword>
<dbReference type="SUPFAM" id="SSF50447">
    <property type="entry name" value="Translation proteins"/>
    <property type="match status" value="2"/>
</dbReference>
<dbReference type="PANTHER" id="PTHR43721">
    <property type="entry name" value="ELONGATION FACTOR TU-RELATED"/>
    <property type="match status" value="1"/>
</dbReference>
<comment type="subcellular location">
    <subcellularLocation>
        <location evidence="4">Cytoplasm</location>
    </subcellularLocation>
    <subcellularLocation>
        <location evidence="3">Nucleus</location>
    </subcellularLocation>
</comment>
<evidence type="ECO:0000256" key="5">
    <source>
        <dbReference type="ARBA" id="ARBA00015953"/>
    </source>
</evidence>
<evidence type="ECO:0000256" key="9">
    <source>
        <dbReference type="ARBA" id="ARBA00022741"/>
    </source>
</evidence>
<feature type="compositionally biased region" description="Polar residues" evidence="18">
    <location>
        <begin position="1047"/>
        <end position="1058"/>
    </location>
</feature>
<gene>
    <name evidence="20" type="ORF">ONB1V03_LOCUS6304</name>
</gene>
<keyword evidence="11" id="KW-0648">Protein biosynthesis</keyword>
<dbReference type="InterPro" id="IPR049393">
    <property type="entry name" value="eEFSec_III"/>
</dbReference>
<dbReference type="InterPro" id="IPR050055">
    <property type="entry name" value="EF-Tu_GTPase"/>
</dbReference>
<keyword evidence="12" id="KW-0342">GTP-binding</keyword>
<dbReference type="InterPro" id="IPR000795">
    <property type="entry name" value="T_Tr_GTP-bd_dom"/>
</dbReference>
<evidence type="ECO:0000256" key="17">
    <source>
        <dbReference type="ARBA" id="ARBA00082387"/>
    </source>
</evidence>
<evidence type="ECO:0000256" key="16">
    <source>
        <dbReference type="ARBA" id="ARBA00076506"/>
    </source>
</evidence>
<dbReference type="InterPro" id="IPR049394">
    <property type="entry name" value="eEFSec_C"/>
</dbReference>
<dbReference type="GO" id="GO:0005634">
    <property type="term" value="C:nucleus"/>
    <property type="evidence" value="ECO:0007669"/>
    <property type="project" value="UniProtKB-SubCell"/>
</dbReference>
<dbReference type="CDD" id="cd03696">
    <property type="entry name" value="SelB_II"/>
    <property type="match status" value="2"/>
</dbReference>
<evidence type="ECO:0000313" key="20">
    <source>
        <dbReference type="EMBL" id="CAD7647551.1"/>
    </source>
</evidence>
<proteinExistence type="predicted"/>
<evidence type="ECO:0000256" key="18">
    <source>
        <dbReference type="SAM" id="MobiDB-lite"/>
    </source>
</evidence>
<feature type="domain" description="Tr-type G" evidence="19">
    <location>
        <begin position="5"/>
        <end position="218"/>
    </location>
</feature>
<keyword evidence="21" id="KW-1185">Reference proteome</keyword>
<comment type="cofactor">
    <cofactor evidence="1">
        <name>Mn(2+)</name>
        <dbReference type="ChEBI" id="CHEBI:29035"/>
    </cofactor>
</comment>
<dbReference type="OrthoDB" id="2067at2759"/>